<comment type="caution">
    <text evidence="8">The sequence shown here is derived from an EMBL/GenBank/DDBJ whole genome shotgun (WGS) entry which is preliminary data.</text>
</comment>
<accession>A0ABQ5KTL5</accession>
<keyword evidence="4 6" id="KW-0548">Nucleotidyltransferase</keyword>
<proteinExistence type="inferred from homology"/>
<dbReference type="Proteomes" id="UP001057375">
    <property type="component" value="Unassembled WGS sequence"/>
</dbReference>
<dbReference type="InterPro" id="IPR007083">
    <property type="entry name" value="RNA_pol_Rpb1_4"/>
</dbReference>
<keyword evidence="9" id="KW-1185">Reference proteome</keyword>
<dbReference type="Pfam" id="PF05000">
    <property type="entry name" value="RNA_pol_Rpb1_4"/>
    <property type="match status" value="1"/>
</dbReference>
<evidence type="ECO:0000256" key="1">
    <source>
        <dbReference type="ARBA" id="ARBA00006460"/>
    </source>
</evidence>
<dbReference type="EC" id="2.7.7.6" evidence="6"/>
<evidence type="ECO:0000256" key="5">
    <source>
        <dbReference type="ARBA" id="ARBA00023163"/>
    </source>
</evidence>
<dbReference type="InterPro" id="IPR006592">
    <property type="entry name" value="RNA_pol_N"/>
</dbReference>
<dbReference type="InterPro" id="IPR038120">
    <property type="entry name" value="Rpb1_funnel_sf"/>
</dbReference>
<sequence>MAERIDFGLVDPIQIKEISVCSITNFQNYDASGSPIDNSLVDPRLGASKARSCASCGGDYIECPGHFGYIELEEPVFNKLFLSKVIDILKCVCPSCGKLRAFQRAKPDEIISEIDKIANPMLRLKALVKVSGAKKCKGLSGKSGSGESGSEKTCCVLAKNFTFQNGLITMSFDADKGKEYKNRILRAKDVLEIFRIVSHADPMNLYRLGFESKHARPEWLILTVLPVPPICVRPEVLIPGNDRMQSDDLSAMLKQIISTNQELKRASGDETRQEDLYKNLYHHVTTYFNNSSTSTEVRSVRSNQTIRKSIAERLKGKEGRLRGNLMGKRVDFSARSVITGDPTISIDEVGVPVSVAKMLTIPVTVTSFNKKELQESVKNGPGLHPGATYVKSDGIERSLKIDKNFDLKEGDIVERHLRDGDFVMFNRQPSLHKMSLMGHKVRVMPYSTFRLNLSVTSPYNADFDGDEMNLHVPQSLEAIAEVKELMLVPHQIVSPQSNTPVIGIVQDVLLGCTLMTRKDVFFNREEFLNLLMWLSNWDGNIPEPSIIYPEALWTGKQLFSLIIPPEVSHTYEKNIMDVNDEAVMFYKGELVSGFLTKSQLKAKSRGTLIDLIWKDPDMGHRACRRFLNSCQRLINGWMAQHSFTVGLKDTIMSEDVVRLTQEEIETGFKKARVEYKKAASGKLEIRPGETFVQAFETNSNQILNSVMTEVGKKMYNRLTLQNNFKAMITSGSKGSTVNIGQISGLVGQQNVEGQ</sequence>
<keyword evidence="2 6" id="KW-0240">DNA-directed RNA polymerase</keyword>
<evidence type="ECO:0000256" key="3">
    <source>
        <dbReference type="ARBA" id="ARBA00022679"/>
    </source>
</evidence>
<dbReference type="InterPro" id="IPR042102">
    <property type="entry name" value="RNA_pol_Rpb1_3_sf"/>
</dbReference>
<dbReference type="InterPro" id="IPR000722">
    <property type="entry name" value="RNA_pol_asu"/>
</dbReference>
<evidence type="ECO:0000256" key="6">
    <source>
        <dbReference type="RuleBase" id="RU004279"/>
    </source>
</evidence>
<dbReference type="Pfam" id="PF04997">
    <property type="entry name" value="RNA_pol_Rpb1_1"/>
    <property type="match status" value="1"/>
</dbReference>
<evidence type="ECO:0000259" key="7">
    <source>
        <dbReference type="SMART" id="SM00663"/>
    </source>
</evidence>
<dbReference type="Pfam" id="PF04983">
    <property type="entry name" value="RNA_pol_Rpb1_3"/>
    <property type="match status" value="1"/>
</dbReference>
<dbReference type="EMBL" id="BQXS01011071">
    <property type="protein sequence ID" value="GKT35802.1"/>
    <property type="molecule type" value="Genomic_DNA"/>
</dbReference>
<keyword evidence="3 6" id="KW-0808">Transferase</keyword>
<dbReference type="Gene3D" id="1.10.274.100">
    <property type="entry name" value="RNA polymerase Rpb1, domain 3"/>
    <property type="match status" value="1"/>
</dbReference>
<dbReference type="Gene3D" id="1.10.132.30">
    <property type="match status" value="1"/>
</dbReference>
<dbReference type="Gene3D" id="2.40.40.20">
    <property type="match status" value="1"/>
</dbReference>
<dbReference type="Gene3D" id="3.30.1490.180">
    <property type="entry name" value="RNA polymerase ii"/>
    <property type="match status" value="1"/>
</dbReference>
<comment type="function">
    <text evidence="6">DNA-dependent RNA polymerase catalyzes the transcription of DNA into RNA using the four ribonucleoside triphosphates as substrates.</text>
</comment>
<feature type="domain" description="RNA polymerase N-terminal" evidence="7">
    <location>
        <begin position="218"/>
        <end position="516"/>
    </location>
</feature>
<evidence type="ECO:0000313" key="8">
    <source>
        <dbReference type="EMBL" id="GKT35802.1"/>
    </source>
</evidence>
<protein>
    <recommendedName>
        <fullName evidence="6">DNA-directed RNA polymerase subunit</fullName>
        <ecNumber evidence="6">2.7.7.6</ecNumber>
    </recommendedName>
</protein>
<dbReference type="Gene3D" id="4.10.860.120">
    <property type="entry name" value="RNA polymerase II, clamp domain"/>
    <property type="match status" value="1"/>
</dbReference>
<organism evidence="8 9">
    <name type="scientific">Aduncisulcus paluster</name>
    <dbReference type="NCBI Taxonomy" id="2918883"/>
    <lineage>
        <taxon>Eukaryota</taxon>
        <taxon>Metamonada</taxon>
        <taxon>Carpediemonas-like organisms</taxon>
        <taxon>Aduncisulcus</taxon>
    </lineage>
</organism>
<dbReference type="InterPro" id="IPR007066">
    <property type="entry name" value="RNA_pol_Rpb1_3"/>
</dbReference>
<dbReference type="SMART" id="SM00663">
    <property type="entry name" value="RPOLA_N"/>
    <property type="match status" value="1"/>
</dbReference>
<gene>
    <name evidence="8" type="ORF">ADUPG1_008886</name>
</gene>
<evidence type="ECO:0000313" key="9">
    <source>
        <dbReference type="Proteomes" id="UP001057375"/>
    </source>
</evidence>
<dbReference type="InterPro" id="IPR007080">
    <property type="entry name" value="RNA_pol_Rpb1_1"/>
</dbReference>
<dbReference type="InterPro" id="IPR044893">
    <property type="entry name" value="RNA_pol_Rpb1_clamp_domain"/>
</dbReference>
<name>A0ABQ5KTL5_9EUKA</name>
<evidence type="ECO:0000256" key="2">
    <source>
        <dbReference type="ARBA" id="ARBA00022478"/>
    </source>
</evidence>
<evidence type="ECO:0000256" key="4">
    <source>
        <dbReference type="ARBA" id="ARBA00022695"/>
    </source>
</evidence>
<dbReference type="PANTHER" id="PTHR19376:SF37">
    <property type="entry name" value="DNA-DIRECTED RNA POLYMERASE II SUBUNIT RPB1"/>
    <property type="match status" value="1"/>
</dbReference>
<dbReference type="GO" id="GO:0000428">
    <property type="term" value="C:DNA-directed RNA polymerase complex"/>
    <property type="evidence" value="ECO:0007669"/>
    <property type="project" value="UniProtKB-KW"/>
</dbReference>
<dbReference type="PANTHER" id="PTHR19376">
    <property type="entry name" value="DNA-DIRECTED RNA POLYMERASE"/>
    <property type="match status" value="1"/>
</dbReference>
<comment type="catalytic activity">
    <reaction evidence="6">
        <text>RNA(n) + a ribonucleoside 5'-triphosphate = RNA(n+1) + diphosphate</text>
        <dbReference type="Rhea" id="RHEA:21248"/>
        <dbReference type="Rhea" id="RHEA-COMP:14527"/>
        <dbReference type="Rhea" id="RHEA-COMP:17342"/>
        <dbReference type="ChEBI" id="CHEBI:33019"/>
        <dbReference type="ChEBI" id="CHEBI:61557"/>
        <dbReference type="ChEBI" id="CHEBI:140395"/>
        <dbReference type="EC" id="2.7.7.6"/>
    </reaction>
</comment>
<dbReference type="SUPFAM" id="SSF64484">
    <property type="entry name" value="beta and beta-prime subunits of DNA dependent RNA-polymerase"/>
    <property type="match status" value="1"/>
</dbReference>
<feature type="non-terminal residue" evidence="8">
    <location>
        <position position="754"/>
    </location>
</feature>
<dbReference type="Pfam" id="PF00623">
    <property type="entry name" value="RNA_pol_Rpb1_2"/>
    <property type="match status" value="1"/>
</dbReference>
<reference evidence="8" key="1">
    <citation type="submission" date="2022-03" db="EMBL/GenBank/DDBJ databases">
        <title>Draft genome sequence of Aduncisulcus paluster, a free-living microaerophilic Fornicata.</title>
        <authorList>
            <person name="Yuyama I."/>
            <person name="Kume K."/>
            <person name="Tamura T."/>
            <person name="Inagaki Y."/>
            <person name="Hashimoto T."/>
        </authorList>
    </citation>
    <scope>NUCLEOTIDE SEQUENCE</scope>
    <source>
        <strain evidence="8">NY0171</strain>
    </source>
</reference>
<comment type="similarity">
    <text evidence="1 6">Belongs to the RNA polymerase beta' chain family.</text>
</comment>
<keyword evidence="5 6" id="KW-0804">Transcription</keyword>
<dbReference type="InterPro" id="IPR045867">
    <property type="entry name" value="DNA-dir_RpoC_beta_prime"/>
</dbReference>